<dbReference type="RefSeq" id="XP_029224814.1">
    <property type="nucleotide sequence ID" value="XM_029375059.1"/>
</dbReference>
<organism evidence="2 3">
    <name type="scientific">Trypanosoma conorhini</name>
    <dbReference type="NCBI Taxonomy" id="83891"/>
    <lineage>
        <taxon>Eukaryota</taxon>
        <taxon>Discoba</taxon>
        <taxon>Euglenozoa</taxon>
        <taxon>Kinetoplastea</taxon>
        <taxon>Metakinetoplastina</taxon>
        <taxon>Trypanosomatida</taxon>
        <taxon>Trypanosomatidae</taxon>
        <taxon>Trypanosoma</taxon>
    </lineage>
</organism>
<feature type="compositionally biased region" description="Low complexity" evidence="1">
    <location>
        <begin position="430"/>
        <end position="444"/>
    </location>
</feature>
<reference evidence="2 3" key="1">
    <citation type="journal article" date="2018" name="BMC Genomics">
        <title>Genomic comparison of Trypanosoma conorhini and Trypanosoma rangeli to Trypanosoma cruzi strains of high and low virulence.</title>
        <authorList>
            <person name="Bradwell K.R."/>
            <person name="Koparde V.N."/>
            <person name="Matveyev A.V."/>
            <person name="Serrano M.G."/>
            <person name="Alves J.M."/>
            <person name="Parikh H."/>
            <person name="Huang B."/>
            <person name="Lee V."/>
            <person name="Espinosa-Alvarez O."/>
            <person name="Ortiz P.A."/>
            <person name="Costa-Martins A.G."/>
            <person name="Teixeira M.M."/>
            <person name="Buck G.A."/>
        </authorList>
    </citation>
    <scope>NUCLEOTIDE SEQUENCE [LARGE SCALE GENOMIC DNA]</scope>
    <source>
        <strain evidence="2 3">025E</strain>
    </source>
</reference>
<name>A0A3S5IQZ1_9TRYP</name>
<gene>
    <name evidence="2" type="ORF">Tco025E_08204</name>
</gene>
<dbReference type="AlphaFoldDB" id="A0A3S5IQZ1"/>
<dbReference type="Proteomes" id="UP000284403">
    <property type="component" value="Unassembled WGS sequence"/>
</dbReference>
<feature type="region of interest" description="Disordered" evidence="1">
    <location>
        <begin position="425"/>
        <end position="444"/>
    </location>
</feature>
<comment type="caution">
    <text evidence="2">The sequence shown here is derived from an EMBL/GenBank/DDBJ whole genome shotgun (WGS) entry which is preliminary data.</text>
</comment>
<evidence type="ECO:0000256" key="1">
    <source>
        <dbReference type="SAM" id="MobiDB-lite"/>
    </source>
</evidence>
<evidence type="ECO:0000313" key="3">
    <source>
        <dbReference type="Proteomes" id="UP000284403"/>
    </source>
</evidence>
<evidence type="ECO:0000313" key="2">
    <source>
        <dbReference type="EMBL" id="RNF03301.1"/>
    </source>
</evidence>
<feature type="region of interest" description="Disordered" evidence="1">
    <location>
        <begin position="1"/>
        <end position="28"/>
    </location>
</feature>
<accession>A0A3S5IQZ1</accession>
<feature type="region of interest" description="Disordered" evidence="1">
    <location>
        <begin position="492"/>
        <end position="546"/>
    </location>
</feature>
<dbReference type="OrthoDB" id="267558at2759"/>
<dbReference type="EMBL" id="MKKU01000729">
    <property type="protein sequence ID" value="RNF03301.1"/>
    <property type="molecule type" value="Genomic_DNA"/>
</dbReference>
<dbReference type="GeneID" id="40321815"/>
<keyword evidence="3" id="KW-1185">Reference proteome</keyword>
<protein>
    <submittedName>
        <fullName evidence="2">Uncharacterized protein</fullName>
    </submittedName>
</protein>
<feature type="compositionally biased region" description="Polar residues" evidence="1">
    <location>
        <begin position="156"/>
        <end position="165"/>
    </location>
</feature>
<feature type="compositionally biased region" description="Basic and acidic residues" evidence="1">
    <location>
        <begin position="18"/>
        <end position="28"/>
    </location>
</feature>
<feature type="region of interest" description="Disordered" evidence="1">
    <location>
        <begin position="124"/>
        <end position="196"/>
    </location>
</feature>
<feature type="compositionally biased region" description="Basic and acidic residues" evidence="1">
    <location>
        <begin position="537"/>
        <end position="546"/>
    </location>
</feature>
<proteinExistence type="predicted"/>
<sequence>MLHRSSWQGRLHAGSAASEERGASEERERALQRLPASVQAMLLRANLKLTEREMQSISCATADQRCEALRMIFEGQSAQDAVFFLLNLSCRSTSSATAKAVANPAARAAIMGVTGASQAVAPLPSHSALETPPSPDPEPFPRERLPTAQALPPPSLRSTVMNYGCSTEDEEDRRSSSSSSVPSPHPRPQKAPSRALSEIRVNTAALPAAMNVAKVVSNQSQVTVTKGPDPCVVGCPQRVLKGTPAGNANKAAEESSRPAFLPVSTCLTSTACSAWNERYQTFIVHPNQLKRLEELKKHMTPPTVIHPRNGGAFHRLKTDMCRPFALPCTTLTTAPPAPLWVFHQKRAADPGRGAAPITPRTRSAYHHTVDEEDFSSAPCVPPLTNLKSITRKEGVFVRLYTNSSVRGTPRAATARGGTSTAFANERTRTPRSATARRSSSSYRWRAAVQDGDGMGTRPTWWPPGRSTTPHAYCRHTTPVGVISARGHGGGLTSAAASWKKPPKTTASSREGAVQPLRRNATAMDTQPRFVRTSTWSSRRDPHGVYH</sequence>